<protein>
    <recommendedName>
        <fullName evidence="2">non-specific protein-tyrosine kinase</fullName>
        <ecNumber evidence="2">2.7.10.2</ecNumber>
    </recommendedName>
</protein>
<dbReference type="CDD" id="cd05387">
    <property type="entry name" value="BY-kinase"/>
    <property type="match status" value="1"/>
</dbReference>
<keyword evidence="3 12" id="KW-0808">Transferase</keyword>
<dbReference type="Proteomes" id="UP000031561">
    <property type="component" value="Unassembled WGS sequence"/>
</dbReference>
<keyword evidence="9" id="KW-0175">Coiled coil</keyword>
<evidence type="ECO:0000256" key="2">
    <source>
        <dbReference type="ARBA" id="ARBA00011903"/>
    </source>
</evidence>
<evidence type="ECO:0000256" key="6">
    <source>
        <dbReference type="ARBA" id="ARBA00022840"/>
    </source>
</evidence>
<dbReference type="FunFam" id="3.40.50.300:FF:000527">
    <property type="entry name" value="Tyrosine-protein kinase etk"/>
    <property type="match status" value="1"/>
</dbReference>
<dbReference type="PANTHER" id="PTHR32309:SF13">
    <property type="entry name" value="FERRIC ENTEROBACTIN TRANSPORT PROTEIN FEPE"/>
    <property type="match status" value="1"/>
</dbReference>
<evidence type="ECO:0000259" key="11">
    <source>
        <dbReference type="Pfam" id="PF13807"/>
    </source>
</evidence>
<evidence type="ECO:0000256" key="5">
    <source>
        <dbReference type="ARBA" id="ARBA00022777"/>
    </source>
</evidence>
<reference evidence="12 13" key="1">
    <citation type="journal article" date="2015" name="Genome Announc.">
        <title>Draft Genome Sequence of Filamentous Marine Cyanobacterium Lyngbya confervoides Strain BDU141951.</title>
        <authorList>
            <person name="Chandrababunaidu M.M."/>
            <person name="Sen D."/>
            <person name="Tripathy S."/>
        </authorList>
    </citation>
    <scope>NUCLEOTIDE SEQUENCE [LARGE SCALE GENOMIC DNA]</scope>
    <source>
        <strain evidence="12 13">BDU141951</strain>
    </source>
</reference>
<evidence type="ECO:0000256" key="9">
    <source>
        <dbReference type="SAM" id="Coils"/>
    </source>
</evidence>
<dbReference type="Pfam" id="PF13807">
    <property type="entry name" value="GNVR"/>
    <property type="match status" value="1"/>
</dbReference>
<evidence type="ECO:0000313" key="12">
    <source>
        <dbReference type="EMBL" id="MCM1982990.1"/>
    </source>
</evidence>
<dbReference type="PANTHER" id="PTHR32309">
    <property type="entry name" value="TYROSINE-PROTEIN KINASE"/>
    <property type="match status" value="1"/>
</dbReference>
<evidence type="ECO:0000256" key="7">
    <source>
        <dbReference type="ARBA" id="ARBA00023137"/>
    </source>
</evidence>
<comment type="caution">
    <text evidence="12">The sequence shown here is derived from an EMBL/GenBank/DDBJ whole genome shotgun (WGS) entry which is preliminary data.</text>
</comment>
<evidence type="ECO:0000256" key="3">
    <source>
        <dbReference type="ARBA" id="ARBA00022679"/>
    </source>
</evidence>
<evidence type="ECO:0000313" key="13">
    <source>
        <dbReference type="Proteomes" id="UP000031561"/>
    </source>
</evidence>
<evidence type="ECO:0000256" key="1">
    <source>
        <dbReference type="ARBA" id="ARBA00007316"/>
    </source>
</evidence>
<sequence length="733" mass="81524">MESIAHPSDYSKYWMLLRRRWLPALVVTASVFTFSALSVTRKPDVFRASGTLIYKSQTQPEDLIGLAPLTGSGGQSDKAIATELAVLKSTPILQQVLQEIATSAPVLPSVDSMKSSLSVNSDSGTDLVRISFDSGDPQLAKEVVNRLMQLFLQRNIRENRARSIAAGEFIAGQLPEVRRNVFMASDALRRFQEANGLLLLDNEMGSAAQSDLAAKQSLAAVQAEIAGVEEQLSDLRQQLDLASVSESLAASDLNQSAEAQQAIAEFRRLRQELLLARTDLTSSHPRRLDLELKKQELSQKLAQLGIREVDLENQESGPELGETRQGLANKLIDLELQQKGLVEQRSSLLRQQQGFSSRVAALPGIQHQFRELQRELQAAERTYDTLLGRLQEVRVTENQALPNVEIIEPAQIPQVPVLPNRTMELMRGAIAAVLLGYVTAYLLERLDRRIKTVEDVRAVYPLPVLGTIPELLRSKEEGDRHLLPVRNAPGSSVAEAYRMLQANLKFLQSDHPLKVVAVSSAITGEGKSTTVANLGLALAESHRVLLIDAHLRRPSQHQIWEHPNHYGLSNLLADLERPFSTLLGSNFQLSENISLLPAGVVPPNPVTLLESHRMQHLLDWAKESFDYVIVDLPPVSVAADALFVGKMADGMLLVGRPEKLDRPAAKLSFEAIQQAQVNLLGVMVNSVILRNEPNSYYYYYSYYRNHYYSESEQSPLRPRKATLSHRISDWVRK</sequence>
<dbReference type="GO" id="GO:0042802">
    <property type="term" value="F:identical protein binding"/>
    <property type="evidence" value="ECO:0007669"/>
    <property type="project" value="UniProtKB-ARBA"/>
</dbReference>
<feature type="coiled-coil region" evidence="9">
    <location>
        <begin position="362"/>
        <end position="389"/>
    </location>
</feature>
<dbReference type="GO" id="GO:0004715">
    <property type="term" value="F:non-membrane spanning protein tyrosine kinase activity"/>
    <property type="evidence" value="ECO:0007669"/>
    <property type="project" value="UniProtKB-EC"/>
</dbReference>
<evidence type="ECO:0000256" key="4">
    <source>
        <dbReference type="ARBA" id="ARBA00022741"/>
    </source>
</evidence>
<proteinExistence type="inferred from homology"/>
<dbReference type="EC" id="2.7.10.2" evidence="2"/>
<dbReference type="RefSeq" id="WP_166281755.1">
    <property type="nucleotide sequence ID" value="NZ_JTHE03000051.1"/>
</dbReference>
<comment type="catalytic activity">
    <reaction evidence="8">
        <text>L-tyrosyl-[protein] + ATP = O-phospho-L-tyrosyl-[protein] + ADP + H(+)</text>
        <dbReference type="Rhea" id="RHEA:10596"/>
        <dbReference type="Rhea" id="RHEA-COMP:10136"/>
        <dbReference type="Rhea" id="RHEA-COMP:20101"/>
        <dbReference type="ChEBI" id="CHEBI:15378"/>
        <dbReference type="ChEBI" id="CHEBI:30616"/>
        <dbReference type="ChEBI" id="CHEBI:46858"/>
        <dbReference type="ChEBI" id="CHEBI:61978"/>
        <dbReference type="ChEBI" id="CHEBI:456216"/>
        <dbReference type="EC" id="2.7.10.2"/>
    </reaction>
</comment>
<keyword evidence="5" id="KW-0418">Kinase</keyword>
<keyword evidence="4" id="KW-0547">Nucleotide-binding</keyword>
<gene>
    <name evidence="12" type="ORF">QQ91_0009160</name>
</gene>
<keyword evidence="13" id="KW-1185">Reference proteome</keyword>
<keyword evidence="7" id="KW-0829">Tyrosine-protein kinase</keyword>
<evidence type="ECO:0000256" key="10">
    <source>
        <dbReference type="SAM" id="Phobius"/>
    </source>
</evidence>
<dbReference type="InterPro" id="IPR027417">
    <property type="entry name" value="P-loop_NTPase"/>
</dbReference>
<dbReference type="InterPro" id="IPR033756">
    <property type="entry name" value="YlxH/NBP35"/>
</dbReference>
<dbReference type="Gene3D" id="3.40.50.300">
    <property type="entry name" value="P-loop containing nucleotide triphosphate hydrolases"/>
    <property type="match status" value="1"/>
</dbReference>
<comment type="similarity">
    <text evidence="1">Belongs to the CpsD/CapB family.</text>
</comment>
<organism evidence="12 13">
    <name type="scientific">Lyngbya confervoides BDU141951</name>
    <dbReference type="NCBI Taxonomy" id="1574623"/>
    <lineage>
        <taxon>Bacteria</taxon>
        <taxon>Bacillati</taxon>
        <taxon>Cyanobacteriota</taxon>
        <taxon>Cyanophyceae</taxon>
        <taxon>Oscillatoriophycideae</taxon>
        <taxon>Oscillatoriales</taxon>
        <taxon>Microcoleaceae</taxon>
        <taxon>Lyngbya</taxon>
    </lineage>
</organism>
<feature type="transmembrane region" description="Helical" evidence="10">
    <location>
        <begin position="21"/>
        <end position="39"/>
    </location>
</feature>
<feature type="coiled-coil region" evidence="9">
    <location>
        <begin position="287"/>
        <end position="314"/>
    </location>
</feature>
<accession>A0ABD4T3U1</accession>
<name>A0ABD4T3U1_9CYAN</name>
<dbReference type="GO" id="GO:0005524">
    <property type="term" value="F:ATP binding"/>
    <property type="evidence" value="ECO:0007669"/>
    <property type="project" value="UniProtKB-KW"/>
</dbReference>
<keyword evidence="6" id="KW-0067">ATP-binding</keyword>
<dbReference type="InterPro" id="IPR032807">
    <property type="entry name" value="GNVR"/>
</dbReference>
<dbReference type="EMBL" id="JTHE03000051">
    <property type="protein sequence ID" value="MCM1982990.1"/>
    <property type="molecule type" value="Genomic_DNA"/>
</dbReference>
<dbReference type="InterPro" id="IPR005702">
    <property type="entry name" value="Wzc-like_C"/>
</dbReference>
<dbReference type="Pfam" id="PF10609">
    <property type="entry name" value="ParA"/>
    <property type="match status" value="1"/>
</dbReference>
<keyword evidence="10" id="KW-1133">Transmembrane helix</keyword>
<dbReference type="InterPro" id="IPR050445">
    <property type="entry name" value="Bact_polysacc_biosynth/exp"/>
</dbReference>
<dbReference type="AlphaFoldDB" id="A0ABD4T3U1"/>
<feature type="coiled-coil region" evidence="9">
    <location>
        <begin position="218"/>
        <end position="245"/>
    </location>
</feature>
<keyword evidence="10" id="KW-0812">Transmembrane</keyword>
<evidence type="ECO:0000256" key="8">
    <source>
        <dbReference type="ARBA" id="ARBA00051245"/>
    </source>
</evidence>
<keyword evidence="10" id="KW-0472">Membrane</keyword>
<dbReference type="SUPFAM" id="SSF52540">
    <property type="entry name" value="P-loop containing nucleoside triphosphate hydrolases"/>
    <property type="match status" value="1"/>
</dbReference>
<dbReference type="NCBIfam" id="TIGR01007">
    <property type="entry name" value="eps_fam"/>
    <property type="match status" value="1"/>
</dbReference>
<dbReference type="GO" id="GO:0005886">
    <property type="term" value="C:plasma membrane"/>
    <property type="evidence" value="ECO:0007669"/>
    <property type="project" value="UniProtKB-ARBA"/>
</dbReference>
<feature type="domain" description="Tyrosine-protein kinase G-rich" evidence="11">
    <location>
        <begin position="371"/>
        <end position="442"/>
    </location>
</feature>